<dbReference type="PANTHER" id="PTHR36033:SF1">
    <property type="entry name" value="NUCLEIC ACID-BINDING PROTEINS SUPERFAMILY"/>
    <property type="match status" value="1"/>
</dbReference>
<gene>
    <name evidence="3" type="ORF">TSUD_206700</name>
</gene>
<evidence type="ECO:0000259" key="2">
    <source>
        <dbReference type="Pfam" id="PF17246"/>
    </source>
</evidence>
<feature type="domain" description="Cell division control protein 24 OB" evidence="2">
    <location>
        <begin position="11"/>
        <end position="49"/>
    </location>
</feature>
<dbReference type="Pfam" id="PF17245">
    <property type="entry name" value="CDC24_OB2"/>
    <property type="match status" value="1"/>
</dbReference>
<dbReference type="Pfam" id="PF17246">
    <property type="entry name" value="CDC24_OB1"/>
    <property type="match status" value="1"/>
</dbReference>
<reference evidence="4" key="1">
    <citation type="journal article" date="2017" name="Front. Plant Sci.">
        <title>Climate Clever Clovers: New Paradigm to Reduce the Environmental Footprint of Ruminants by Breeding Low Methanogenic Forages Utilizing Haplotype Variation.</title>
        <authorList>
            <person name="Kaur P."/>
            <person name="Appels R."/>
            <person name="Bayer P.E."/>
            <person name="Keeble-Gagnere G."/>
            <person name="Wang J."/>
            <person name="Hirakawa H."/>
            <person name="Shirasawa K."/>
            <person name="Vercoe P."/>
            <person name="Stefanova K."/>
            <person name="Durmic Z."/>
            <person name="Nichols P."/>
            <person name="Revell C."/>
            <person name="Isobe S.N."/>
            <person name="Edwards D."/>
            <person name="Erskine W."/>
        </authorList>
    </citation>
    <scope>NUCLEOTIDE SEQUENCE [LARGE SCALE GENOMIC DNA]</scope>
    <source>
        <strain evidence="4">cv. Daliak</strain>
    </source>
</reference>
<protein>
    <submittedName>
        <fullName evidence="3">Uncharacterized protein</fullName>
    </submittedName>
</protein>
<feature type="domain" description="Cell division control protein 24 OB" evidence="1">
    <location>
        <begin position="50"/>
        <end position="88"/>
    </location>
</feature>
<evidence type="ECO:0000313" key="4">
    <source>
        <dbReference type="Proteomes" id="UP000242715"/>
    </source>
</evidence>
<dbReference type="AlphaFoldDB" id="A0A2Z6MY80"/>
<dbReference type="EMBL" id="DF973672">
    <property type="protein sequence ID" value="GAU37434.1"/>
    <property type="molecule type" value="Genomic_DNA"/>
</dbReference>
<name>A0A2Z6MY80_TRISU</name>
<keyword evidence="4" id="KW-1185">Reference proteome</keyword>
<organism evidence="3 4">
    <name type="scientific">Trifolium subterraneum</name>
    <name type="common">Subterranean clover</name>
    <dbReference type="NCBI Taxonomy" id="3900"/>
    <lineage>
        <taxon>Eukaryota</taxon>
        <taxon>Viridiplantae</taxon>
        <taxon>Streptophyta</taxon>
        <taxon>Embryophyta</taxon>
        <taxon>Tracheophyta</taxon>
        <taxon>Spermatophyta</taxon>
        <taxon>Magnoliopsida</taxon>
        <taxon>eudicotyledons</taxon>
        <taxon>Gunneridae</taxon>
        <taxon>Pentapetalae</taxon>
        <taxon>rosids</taxon>
        <taxon>fabids</taxon>
        <taxon>Fabales</taxon>
        <taxon>Fabaceae</taxon>
        <taxon>Papilionoideae</taxon>
        <taxon>50 kb inversion clade</taxon>
        <taxon>NPAAA clade</taxon>
        <taxon>Hologalegina</taxon>
        <taxon>IRL clade</taxon>
        <taxon>Trifolieae</taxon>
        <taxon>Trifolium</taxon>
    </lineage>
</organism>
<accession>A0A2Z6MY80</accession>
<evidence type="ECO:0000313" key="3">
    <source>
        <dbReference type="EMBL" id="GAU37434.1"/>
    </source>
</evidence>
<dbReference type="Proteomes" id="UP000242715">
    <property type="component" value="Unassembled WGS sequence"/>
</dbReference>
<evidence type="ECO:0000259" key="1">
    <source>
        <dbReference type="Pfam" id="PF17245"/>
    </source>
</evidence>
<dbReference type="InterPro" id="IPR035200">
    <property type="entry name" value="Cdc24_OB2"/>
</dbReference>
<sequence length="252" mass="28687">MEEFTELEYDSDASGYGWSWIVSRILTTCIAYSSSVTPAILLSELSQAQTLGDYWSSNFTDLYLHRRFYDLAGLLSGILKKGREVFLTVNKGDSYSLYAREVWDLTKRKQITLVDDDGVILKFFMWGEQILLANFFRVGSMLSLDKPYVASSVDCDIETSEEFCLEYGSATQLYLVPYIQHEEQVCVAMTPDHHQGSRQLDSYNAATQGLGFSQGTIGFSNYPFRSFVADLRDKMTGTSGEIRAKLHFTRFW</sequence>
<proteinExistence type="predicted"/>
<dbReference type="OrthoDB" id="10265890at2759"/>
<dbReference type="InterPro" id="IPR035201">
    <property type="entry name" value="Cdc24_OB1"/>
</dbReference>
<dbReference type="PANTHER" id="PTHR36033">
    <property type="entry name" value="NUCLEIC ACID-BINDING PROTEINS SUPERFAMILY"/>
    <property type="match status" value="1"/>
</dbReference>